<evidence type="ECO:0000256" key="1">
    <source>
        <dbReference type="ARBA" id="ARBA00005417"/>
    </source>
</evidence>
<evidence type="ECO:0000313" key="7">
    <source>
        <dbReference type="Proteomes" id="UP000095255"/>
    </source>
</evidence>
<dbReference type="SUPFAM" id="SSF52540">
    <property type="entry name" value="P-loop containing nucleoside triphosphate hydrolases"/>
    <property type="match status" value="1"/>
</dbReference>
<dbReference type="Pfam" id="PF00005">
    <property type="entry name" value="ABC_tran"/>
    <property type="match status" value="1"/>
</dbReference>
<dbReference type="CDD" id="cd03268">
    <property type="entry name" value="ABC_BcrA_bacitracin_resist"/>
    <property type="match status" value="1"/>
</dbReference>
<keyword evidence="4 6" id="KW-0067">ATP-binding</keyword>
<keyword evidence="3" id="KW-0547">Nucleotide-binding</keyword>
<dbReference type="EMBL" id="MJAT01000022">
    <property type="protein sequence ID" value="OEH85371.1"/>
    <property type="molecule type" value="Genomic_DNA"/>
</dbReference>
<dbReference type="OrthoDB" id="2290519at2"/>
<dbReference type="GO" id="GO:0005524">
    <property type="term" value="F:ATP binding"/>
    <property type="evidence" value="ECO:0007669"/>
    <property type="project" value="UniProtKB-KW"/>
</dbReference>
<dbReference type="PANTHER" id="PTHR43335">
    <property type="entry name" value="ABC TRANSPORTER, ATP-BINDING PROTEIN"/>
    <property type="match status" value="1"/>
</dbReference>
<dbReference type="PROSITE" id="PS00211">
    <property type="entry name" value="ABC_TRANSPORTER_1"/>
    <property type="match status" value="1"/>
</dbReference>
<dbReference type="STRING" id="1390249.BHU72_04580"/>
<proteinExistence type="inferred from homology"/>
<organism evidence="6 7">
    <name type="scientific">Desulfuribacillus stibiiarsenatis</name>
    <dbReference type="NCBI Taxonomy" id="1390249"/>
    <lineage>
        <taxon>Bacteria</taxon>
        <taxon>Bacillati</taxon>
        <taxon>Bacillota</taxon>
        <taxon>Desulfuribacillia</taxon>
        <taxon>Desulfuribacillales</taxon>
        <taxon>Desulfuribacillaceae</taxon>
        <taxon>Desulfuribacillus</taxon>
    </lineage>
</organism>
<evidence type="ECO:0000313" key="6">
    <source>
        <dbReference type="EMBL" id="OEH85371.1"/>
    </source>
</evidence>
<dbReference type="AlphaFoldDB" id="A0A1E5L5I0"/>
<keyword evidence="7" id="KW-1185">Reference proteome</keyword>
<protein>
    <submittedName>
        <fullName evidence="6">ABC transporter ATP-binding protein</fullName>
    </submittedName>
</protein>
<dbReference type="PROSITE" id="PS50893">
    <property type="entry name" value="ABC_TRANSPORTER_2"/>
    <property type="match status" value="1"/>
</dbReference>
<dbReference type="SMART" id="SM00382">
    <property type="entry name" value="AAA"/>
    <property type="match status" value="1"/>
</dbReference>
<keyword evidence="2" id="KW-0813">Transport</keyword>
<sequence length="248" mass="27834">MENNPETILQLENVSKYFGITQVLHDITLQVKKGEIYGFLGPNGAGKTTLARMILGLIRCDKGSIQIQGHNINDQYKQAIRHVGAIVETPNFYSYLSGYDNLKLSANVYGDVSKEQILEVLEMVQMTEKSKAKVKTYSLGMRQRLGIARALLHRPELVILDEPTNGLDPQGIKEMRELIQQLAFEKDITFFISSHLLKEVEMTCTKVGILNRGKFLAEGQVEELVALSPFSSFEDYFLDLTKGAGVYV</sequence>
<evidence type="ECO:0000256" key="2">
    <source>
        <dbReference type="ARBA" id="ARBA00022448"/>
    </source>
</evidence>
<comment type="similarity">
    <text evidence="1">Belongs to the ABC transporter superfamily.</text>
</comment>
<evidence type="ECO:0000256" key="3">
    <source>
        <dbReference type="ARBA" id="ARBA00022741"/>
    </source>
</evidence>
<dbReference type="PANTHER" id="PTHR43335:SF4">
    <property type="entry name" value="ABC TRANSPORTER, ATP-BINDING PROTEIN"/>
    <property type="match status" value="1"/>
</dbReference>
<feature type="domain" description="ABC transporter" evidence="5">
    <location>
        <begin position="9"/>
        <end position="237"/>
    </location>
</feature>
<dbReference type="InterPro" id="IPR017871">
    <property type="entry name" value="ABC_transporter-like_CS"/>
</dbReference>
<gene>
    <name evidence="6" type="ORF">BHU72_04580</name>
</gene>
<reference evidence="6 7" key="1">
    <citation type="submission" date="2016-09" db="EMBL/GenBank/DDBJ databases">
        <title>Desulfuribacillus arsenicus sp. nov., an obligately anaerobic, dissimilatory arsenic- and antimonate-reducing bacterium isolated from anoxic sediments.</title>
        <authorList>
            <person name="Abin C.A."/>
            <person name="Hollibaugh J.T."/>
        </authorList>
    </citation>
    <scope>NUCLEOTIDE SEQUENCE [LARGE SCALE GENOMIC DNA]</scope>
    <source>
        <strain evidence="6 7">MLFW-2</strain>
    </source>
</reference>
<accession>A0A1E5L5I0</accession>
<evidence type="ECO:0000259" key="5">
    <source>
        <dbReference type="PROSITE" id="PS50893"/>
    </source>
</evidence>
<evidence type="ECO:0000256" key="4">
    <source>
        <dbReference type="ARBA" id="ARBA00022840"/>
    </source>
</evidence>
<dbReference type="GO" id="GO:0016887">
    <property type="term" value="F:ATP hydrolysis activity"/>
    <property type="evidence" value="ECO:0007669"/>
    <property type="project" value="InterPro"/>
</dbReference>
<name>A0A1E5L5I0_9FIRM</name>
<comment type="caution">
    <text evidence="6">The sequence shown here is derived from an EMBL/GenBank/DDBJ whole genome shotgun (WGS) entry which is preliminary data.</text>
</comment>
<dbReference type="Proteomes" id="UP000095255">
    <property type="component" value="Unassembled WGS sequence"/>
</dbReference>
<dbReference type="InterPro" id="IPR003593">
    <property type="entry name" value="AAA+_ATPase"/>
</dbReference>
<dbReference type="RefSeq" id="WP_069702197.1">
    <property type="nucleotide sequence ID" value="NZ_MJAT01000022.1"/>
</dbReference>
<dbReference type="InterPro" id="IPR003439">
    <property type="entry name" value="ABC_transporter-like_ATP-bd"/>
</dbReference>
<dbReference type="InterPro" id="IPR027417">
    <property type="entry name" value="P-loop_NTPase"/>
</dbReference>
<dbReference type="Gene3D" id="3.40.50.300">
    <property type="entry name" value="P-loop containing nucleotide triphosphate hydrolases"/>
    <property type="match status" value="1"/>
</dbReference>